<evidence type="ECO:0000256" key="3">
    <source>
        <dbReference type="ARBA" id="ARBA00023211"/>
    </source>
</evidence>
<dbReference type="InterPro" id="IPR006035">
    <property type="entry name" value="Ureohydrolase"/>
</dbReference>
<comment type="caution">
    <text evidence="5">The sequence shown here is derived from an EMBL/GenBank/DDBJ whole genome shotgun (WGS) entry which is preliminary data.</text>
</comment>
<proteinExistence type="inferred from homology"/>
<evidence type="ECO:0000313" key="6">
    <source>
        <dbReference type="Proteomes" id="UP001162881"/>
    </source>
</evidence>
<evidence type="ECO:0000256" key="1">
    <source>
        <dbReference type="ARBA" id="ARBA00022723"/>
    </source>
</evidence>
<name>A0ABT0BBS2_9SPHN</name>
<dbReference type="InterPro" id="IPR023696">
    <property type="entry name" value="Ureohydrolase_dom_sf"/>
</dbReference>
<reference evidence="5" key="1">
    <citation type="submission" date="2022-03" db="EMBL/GenBank/DDBJ databases">
        <title>Identification of a novel bacterium isolated from mangrove sediments.</title>
        <authorList>
            <person name="Pan X."/>
        </authorList>
    </citation>
    <scope>NUCLEOTIDE SEQUENCE</scope>
    <source>
        <strain evidence="5">B1949</strain>
    </source>
</reference>
<dbReference type="EMBL" id="JALHLF010000019">
    <property type="protein sequence ID" value="MCJ2182512.1"/>
    <property type="molecule type" value="Genomic_DNA"/>
</dbReference>
<protein>
    <submittedName>
        <fullName evidence="5">Arginase family protein</fullName>
    </submittedName>
</protein>
<evidence type="ECO:0000256" key="2">
    <source>
        <dbReference type="ARBA" id="ARBA00022801"/>
    </source>
</evidence>
<dbReference type="CDD" id="cd09999">
    <property type="entry name" value="Arginase-like_1"/>
    <property type="match status" value="1"/>
</dbReference>
<dbReference type="PANTHER" id="PTHR43782:SF3">
    <property type="entry name" value="ARGINASE"/>
    <property type="match status" value="1"/>
</dbReference>
<dbReference type="SUPFAM" id="SSF52768">
    <property type="entry name" value="Arginase/deacetylase"/>
    <property type="match status" value="1"/>
</dbReference>
<dbReference type="Pfam" id="PF00491">
    <property type="entry name" value="Arginase"/>
    <property type="match status" value="1"/>
</dbReference>
<dbReference type="Gene3D" id="3.40.800.10">
    <property type="entry name" value="Ureohydrolase domain"/>
    <property type="match status" value="1"/>
</dbReference>
<dbReference type="RefSeq" id="WP_244018519.1">
    <property type="nucleotide sequence ID" value="NZ_JALHLF010000019.1"/>
</dbReference>
<gene>
    <name evidence="5" type="ORF">MTR62_07380</name>
</gene>
<keyword evidence="3" id="KW-0464">Manganese</keyword>
<comment type="similarity">
    <text evidence="4">Belongs to the arginase family.</text>
</comment>
<accession>A0ABT0BBS2</accession>
<keyword evidence="2" id="KW-0378">Hydrolase</keyword>
<keyword evidence="6" id="KW-1185">Reference proteome</keyword>
<evidence type="ECO:0000313" key="5">
    <source>
        <dbReference type="EMBL" id="MCJ2182512.1"/>
    </source>
</evidence>
<dbReference type="PROSITE" id="PS51409">
    <property type="entry name" value="ARGINASE_2"/>
    <property type="match status" value="1"/>
</dbReference>
<keyword evidence="1" id="KW-0479">Metal-binding</keyword>
<organism evidence="5 6">
    <name type="scientific">Novosphingobium organovorum</name>
    <dbReference type="NCBI Taxonomy" id="2930092"/>
    <lineage>
        <taxon>Bacteria</taxon>
        <taxon>Pseudomonadati</taxon>
        <taxon>Pseudomonadota</taxon>
        <taxon>Alphaproteobacteria</taxon>
        <taxon>Sphingomonadales</taxon>
        <taxon>Sphingomonadaceae</taxon>
        <taxon>Novosphingobium</taxon>
    </lineage>
</organism>
<dbReference type="PANTHER" id="PTHR43782">
    <property type="entry name" value="ARGINASE"/>
    <property type="match status" value="1"/>
</dbReference>
<sequence>MTIDPKSVLRLNMGQWQGGDQPMYRVGAHVLAALAPAPTGPVETIAVPPATHEERTVEQGIKSRPAVLRQFREAQAAIARHAPEAIVTLGGDCLVDLAPMAYLNERYEGDLAILWVDAHPDIMGPEQYSHSHAHVLGNLMGYGDPDFGGAVPRPVKPEQILYVGVNDMLEYEQDFVARHAISVLSPSAIAENPGAVREWFAKRGYSRVAIHYDLDVLDPALYPFLYFTNPHVDPSEFDGLAKGKMTMEQVAKILKDVATVCEVVGIAIAEFLPWSLEPIKNGLETLPLLGKAG</sequence>
<evidence type="ECO:0000256" key="4">
    <source>
        <dbReference type="PROSITE-ProRule" id="PRU00742"/>
    </source>
</evidence>
<dbReference type="Proteomes" id="UP001162881">
    <property type="component" value="Unassembled WGS sequence"/>
</dbReference>